<dbReference type="HOGENOM" id="CLU_064960_0_0_4"/>
<keyword evidence="2" id="KW-0378">Hydrolase</keyword>
<dbReference type="GO" id="GO:0008233">
    <property type="term" value="F:peptidase activity"/>
    <property type="evidence" value="ECO:0007669"/>
    <property type="project" value="UniProtKB-KW"/>
</dbReference>
<sequence length="442" mass="48420">MKTMIASVKKSMKAARGPRVREGLSVVRRGLPAILVGIGLLLGGCASRGAGGDGLGYYWQSLRGQMHLLQASRPIDDWLQDESLAPALRERLLSARRMRAFAVERLGLPDNASYRRYADLQRPFAVWNVVAAPPDSLELHRWCFPVAGCVGYRGYFAEADAMAQARQLADQGLESGSYGVPAYSTLGYLNWLGGDPLLNTFIGWGEGEFAGLLFHELAHQVVYVAGDTAFNESFATTVERLGTPLWLATEAGPAARARWDAGQLRRAQWRALTGHTRQALQQLYQDPQQRGPAMAQAKAQIYQQFRSDYAALRAQWRSADAALLTTDAQRQLYDRNQARLDQWVADANNASFGALAAYDDWVPAFTALWKQSQTQAPAQAGGEATQGWQRFYAEVEKLAALPALQRNTRLCGLMPADASLPPACAPDQDRASVSTHGSHPGN</sequence>
<dbReference type="AlphaFoldDB" id="A9BSH6"/>
<protein>
    <submittedName>
        <fullName evidence="2">Putative zinc protease protein</fullName>
    </submittedName>
</protein>
<dbReference type="Pfam" id="PF10023">
    <property type="entry name" value="Aminopep"/>
    <property type="match status" value="1"/>
</dbReference>
<keyword evidence="2" id="KW-0645">Protease</keyword>
<proteinExistence type="predicted"/>
<dbReference type="EMBL" id="CP000884">
    <property type="protein sequence ID" value="ABX33790.1"/>
    <property type="molecule type" value="Genomic_DNA"/>
</dbReference>
<dbReference type="KEGG" id="dac:Daci_1145"/>
<keyword evidence="3" id="KW-1185">Reference proteome</keyword>
<dbReference type="STRING" id="398578.Daci_1145"/>
<gene>
    <name evidence="2" type="ordered locus">Daci_1145</name>
</gene>
<organism evidence="2 3">
    <name type="scientific">Delftia acidovorans (strain DSM 14801 / SPH-1)</name>
    <dbReference type="NCBI Taxonomy" id="398578"/>
    <lineage>
        <taxon>Bacteria</taxon>
        <taxon>Pseudomonadati</taxon>
        <taxon>Pseudomonadota</taxon>
        <taxon>Betaproteobacteria</taxon>
        <taxon>Burkholderiales</taxon>
        <taxon>Comamonadaceae</taxon>
        <taxon>Delftia</taxon>
    </lineage>
</organism>
<evidence type="ECO:0000313" key="3">
    <source>
        <dbReference type="Proteomes" id="UP000000784"/>
    </source>
</evidence>
<reference evidence="2 3" key="1">
    <citation type="journal article" date="2004" name="Appl. Environ. Microbiol.">
        <title>Mineralization of individual congeners of linear alkylbenzenesulfonate by defined pairs of heterotrophic bacteria.</title>
        <authorList>
            <person name="Schleheck D."/>
            <person name="Knepper T.P."/>
            <person name="Fischer K."/>
            <person name="Cook A.M."/>
        </authorList>
    </citation>
    <scope>NUCLEOTIDE SEQUENCE [LARGE SCALE GENOMIC DNA]</scope>
    <source>
        <strain evidence="3">DSM 14801 / SPH-1</strain>
    </source>
</reference>
<name>A9BSH6_DELAS</name>
<accession>A9BSH6</accession>
<dbReference type="GO" id="GO:0006508">
    <property type="term" value="P:proteolysis"/>
    <property type="evidence" value="ECO:0007669"/>
    <property type="project" value="UniProtKB-KW"/>
</dbReference>
<evidence type="ECO:0000256" key="1">
    <source>
        <dbReference type="SAM" id="MobiDB-lite"/>
    </source>
</evidence>
<dbReference type="Proteomes" id="UP000000784">
    <property type="component" value="Chromosome"/>
</dbReference>
<dbReference type="eggNOG" id="COG4324">
    <property type="taxonomic scope" value="Bacteria"/>
</dbReference>
<evidence type="ECO:0000313" key="2">
    <source>
        <dbReference type="EMBL" id="ABX33790.1"/>
    </source>
</evidence>
<feature type="region of interest" description="Disordered" evidence="1">
    <location>
        <begin position="422"/>
        <end position="442"/>
    </location>
</feature>
<dbReference type="InterPro" id="IPR014553">
    <property type="entry name" value="Aminopept"/>
</dbReference>
<reference evidence="3" key="2">
    <citation type="submission" date="2007-11" db="EMBL/GenBank/DDBJ databases">
        <title>Complete sequence of Delftia acidovorans DSM 14801 / SPH-1.</title>
        <authorList>
            <person name="Copeland A."/>
            <person name="Lucas S."/>
            <person name="Lapidus A."/>
            <person name="Barry K."/>
            <person name="Glavina del Rio T."/>
            <person name="Dalin E."/>
            <person name="Tice H."/>
            <person name="Pitluck S."/>
            <person name="Lowry S."/>
            <person name="Clum A."/>
            <person name="Schmutz J."/>
            <person name="Larimer F."/>
            <person name="Land M."/>
            <person name="Hauser L."/>
            <person name="Kyrpides N."/>
            <person name="Kim E."/>
            <person name="Schleheck D."/>
            <person name="Richardson P."/>
        </authorList>
    </citation>
    <scope>NUCLEOTIDE SEQUENCE [LARGE SCALE GENOMIC DNA]</scope>
    <source>
        <strain evidence="3">DSM 14801 / SPH-1</strain>
    </source>
</reference>
<feature type="compositionally biased region" description="Polar residues" evidence="1">
    <location>
        <begin position="431"/>
        <end position="442"/>
    </location>
</feature>